<dbReference type="InterPro" id="IPR036259">
    <property type="entry name" value="MFS_trans_sf"/>
</dbReference>
<feature type="transmembrane region" description="Helical" evidence="6">
    <location>
        <begin position="324"/>
        <end position="348"/>
    </location>
</feature>
<dbReference type="CDD" id="cd06173">
    <property type="entry name" value="MFS_MefA_like"/>
    <property type="match status" value="1"/>
</dbReference>
<dbReference type="InterPro" id="IPR011701">
    <property type="entry name" value="MFS"/>
</dbReference>
<evidence type="ECO:0000256" key="5">
    <source>
        <dbReference type="ARBA" id="ARBA00023136"/>
    </source>
</evidence>
<dbReference type="PANTHER" id="PTHR23513">
    <property type="entry name" value="INTEGRAL MEMBRANE EFFLUX PROTEIN-RELATED"/>
    <property type="match status" value="1"/>
</dbReference>
<sequence>MTSTGQIDENESGMASEPLRRNRDFVLLWSANFTSTLGAQVSSLAYPLIALDLTGSAVQAGLIGSASIVTHIVFRLPAGALVDRWNRRRTMLTCDLVRAGMLLAIIATLISGLLTFWMLLGAAVINGACAVFFHPAEISALRRIVPTDRLPQAFAQNEARDHAATIAGPSLGGLLYGLGQVVPFVGQLLAYVFSFLAILMIRTPMDVRLREGRGEERRSLFQDIVEGLRWTWGQRMLRVMLLAAAGISLVFSALTFGVIVIAKQGGATSAEVGLMLGIAGVGGLLGALIAPRLMRFSPAFVILAVFWISAALIPLMAISPTISVIGPTLAAMLFLMPTANTILGAYQVAVTPDHLQGRVISSLALIGSVATPVGPVAAGLIIERWGATEALLTIGLVMLIVAAGTTASRTIRHLPSLADAAHSAT</sequence>
<dbReference type="Gene3D" id="1.20.1250.20">
    <property type="entry name" value="MFS general substrate transporter like domains"/>
    <property type="match status" value="1"/>
</dbReference>
<dbReference type="AlphaFoldDB" id="A0A239P542"/>
<evidence type="ECO:0000256" key="2">
    <source>
        <dbReference type="ARBA" id="ARBA00022475"/>
    </source>
</evidence>
<feature type="transmembrane region" description="Helical" evidence="6">
    <location>
        <begin position="388"/>
        <end position="407"/>
    </location>
</feature>
<dbReference type="GO" id="GO:0022857">
    <property type="term" value="F:transmembrane transporter activity"/>
    <property type="evidence" value="ECO:0007669"/>
    <property type="project" value="InterPro"/>
</dbReference>
<evidence type="ECO:0000256" key="1">
    <source>
        <dbReference type="ARBA" id="ARBA00004651"/>
    </source>
</evidence>
<feature type="transmembrane region" description="Helical" evidence="6">
    <location>
        <begin position="61"/>
        <end position="82"/>
    </location>
</feature>
<feature type="transmembrane region" description="Helical" evidence="6">
    <location>
        <begin position="360"/>
        <end position="382"/>
    </location>
</feature>
<comment type="subcellular location">
    <subcellularLocation>
        <location evidence="1">Cell membrane</location>
        <topology evidence="1">Multi-pass membrane protein</topology>
    </subcellularLocation>
</comment>
<dbReference type="Proteomes" id="UP000198282">
    <property type="component" value="Unassembled WGS sequence"/>
</dbReference>
<feature type="transmembrane region" description="Helical" evidence="6">
    <location>
        <begin position="274"/>
        <end position="293"/>
    </location>
</feature>
<dbReference type="InterPro" id="IPR020846">
    <property type="entry name" value="MFS_dom"/>
</dbReference>
<reference evidence="8 9" key="1">
    <citation type="submission" date="2017-06" db="EMBL/GenBank/DDBJ databases">
        <authorList>
            <person name="Kim H.J."/>
            <person name="Triplett B.A."/>
        </authorList>
    </citation>
    <scope>NUCLEOTIDE SEQUENCE [LARGE SCALE GENOMIC DNA]</scope>
    <source>
        <strain evidence="8 9">CGMCC 4.2132</strain>
    </source>
</reference>
<dbReference type="EMBL" id="FZOD01000085">
    <property type="protein sequence ID" value="SNT61758.1"/>
    <property type="molecule type" value="Genomic_DNA"/>
</dbReference>
<feature type="transmembrane region" description="Helical" evidence="6">
    <location>
        <begin position="26"/>
        <end position="49"/>
    </location>
</feature>
<feature type="domain" description="Major facilitator superfamily (MFS) profile" evidence="7">
    <location>
        <begin position="24"/>
        <end position="413"/>
    </location>
</feature>
<keyword evidence="5 6" id="KW-0472">Membrane</keyword>
<protein>
    <submittedName>
        <fullName evidence="8">Predicted arabinose efflux permease, MFS family</fullName>
    </submittedName>
</protein>
<evidence type="ECO:0000313" key="8">
    <source>
        <dbReference type="EMBL" id="SNT61758.1"/>
    </source>
</evidence>
<dbReference type="SUPFAM" id="SSF103473">
    <property type="entry name" value="MFS general substrate transporter"/>
    <property type="match status" value="1"/>
</dbReference>
<evidence type="ECO:0000313" key="9">
    <source>
        <dbReference type="Proteomes" id="UP000198282"/>
    </source>
</evidence>
<dbReference type="RefSeq" id="WP_179282548.1">
    <property type="nucleotide sequence ID" value="NZ_FZOD01000085.1"/>
</dbReference>
<dbReference type="Pfam" id="PF07690">
    <property type="entry name" value="MFS_1"/>
    <property type="match status" value="1"/>
</dbReference>
<dbReference type="GO" id="GO:0005886">
    <property type="term" value="C:plasma membrane"/>
    <property type="evidence" value="ECO:0007669"/>
    <property type="project" value="UniProtKB-SubCell"/>
</dbReference>
<feature type="transmembrane region" description="Helical" evidence="6">
    <location>
        <begin position="300"/>
        <end position="318"/>
    </location>
</feature>
<feature type="transmembrane region" description="Helical" evidence="6">
    <location>
        <begin position="239"/>
        <end position="262"/>
    </location>
</feature>
<dbReference type="PANTHER" id="PTHR23513:SF6">
    <property type="entry name" value="MAJOR FACILITATOR SUPERFAMILY ASSOCIATED DOMAIN-CONTAINING PROTEIN"/>
    <property type="match status" value="1"/>
</dbReference>
<organism evidence="8 9">
    <name type="scientific">Streptosporangium subroseum</name>
    <dbReference type="NCBI Taxonomy" id="106412"/>
    <lineage>
        <taxon>Bacteria</taxon>
        <taxon>Bacillati</taxon>
        <taxon>Actinomycetota</taxon>
        <taxon>Actinomycetes</taxon>
        <taxon>Streptosporangiales</taxon>
        <taxon>Streptosporangiaceae</taxon>
        <taxon>Streptosporangium</taxon>
    </lineage>
</organism>
<evidence type="ECO:0000256" key="4">
    <source>
        <dbReference type="ARBA" id="ARBA00022989"/>
    </source>
</evidence>
<evidence type="ECO:0000256" key="3">
    <source>
        <dbReference type="ARBA" id="ARBA00022692"/>
    </source>
</evidence>
<keyword evidence="2" id="KW-1003">Cell membrane</keyword>
<evidence type="ECO:0000256" key="6">
    <source>
        <dbReference type="SAM" id="Phobius"/>
    </source>
</evidence>
<evidence type="ECO:0000259" key="7">
    <source>
        <dbReference type="PROSITE" id="PS50850"/>
    </source>
</evidence>
<accession>A0A239P542</accession>
<feature type="transmembrane region" description="Helical" evidence="6">
    <location>
        <begin position="102"/>
        <end position="133"/>
    </location>
</feature>
<dbReference type="PROSITE" id="PS50850">
    <property type="entry name" value="MFS"/>
    <property type="match status" value="1"/>
</dbReference>
<proteinExistence type="predicted"/>
<keyword evidence="4 6" id="KW-1133">Transmembrane helix</keyword>
<name>A0A239P542_9ACTN</name>
<keyword evidence="9" id="KW-1185">Reference proteome</keyword>
<feature type="transmembrane region" description="Helical" evidence="6">
    <location>
        <begin position="181"/>
        <end position="201"/>
    </location>
</feature>
<gene>
    <name evidence="8" type="ORF">SAMN05216276_108521</name>
</gene>
<keyword evidence="3 6" id="KW-0812">Transmembrane</keyword>